<keyword evidence="2" id="KW-1133">Transmembrane helix</keyword>
<dbReference type="EMBL" id="SRLO01000118">
    <property type="protein sequence ID" value="TNN74021.1"/>
    <property type="molecule type" value="Genomic_DNA"/>
</dbReference>
<feature type="region of interest" description="Disordered" evidence="1">
    <location>
        <begin position="170"/>
        <end position="193"/>
    </location>
</feature>
<name>A0A4Z2I882_9TELE</name>
<gene>
    <name evidence="3" type="ORF">EYF80_015662</name>
</gene>
<keyword evidence="4" id="KW-1185">Reference proteome</keyword>
<evidence type="ECO:0000256" key="2">
    <source>
        <dbReference type="SAM" id="Phobius"/>
    </source>
</evidence>
<proteinExistence type="predicted"/>
<dbReference type="Proteomes" id="UP000314294">
    <property type="component" value="Unassembled WGS sequence"/>
</dbReference>
<dbReference type="AlphaFoldDB" id="A0A4Z2I882"/>
<evidence type="ECO:0000313" key="3">
    <source>
        <dbReference type="EMBL" id="TNN74021.1"/>
    </source>
</evidence>
<reference evidence="3 4" key="1">
    <citation type="submission" date="2019-03" db="EMBL/GenBank/DDBJ databases">
        <title>First draft genome of Liparis tanakae, snailfish: a comprehensive survey of snailfish specific genes.</title>
        <authorList>
            <person name="Kim W."/>
            <person name="Song I."/>
            <person name="Jeong J.-H."/>
            <person name="Kim D."/>
            <person name="Kim S."/>
            <person name="Ryu S."/>
            <person name="Song J.Y."/>
            <person name="Lee S.K."/>
        </authorList>
    </citation>
    <scope>NUCLEOTIDE SEQUENCE [LARGE SCALE GENOMIC DNA]</scope>
    <source>
        <tissue evidence="3">Muscle</tissue>
    </source>
</reference>
<keyword evidence="2" id="KW-0472">Membrane</keyword>
<accession>A0A4Z2I882</accession>
<sequence length="193" mass="20388">MDSTSSGGADRAGTLVVLVAIWRSRGAHHSRLSAGNRRLVRPPVDSPGFVPAATLHRRRLGAHTGCVTAAACGPGARGLDSDGTVTGPGDSEPWPRQLLTAIHPRSHRSEFPQRESSEALGERNFDSGVKAAICAAVTVHVLLCVSLLFLITLPIVVSKQHLSSVMVVDSDEKNLQPPSARTSSPLKHLETDG</sequence>
<organism evidence="3 4">
    <name type="scientific">Liparis tanakae</name>
    <name type="common">Tanaka's snailfish</name>
    <dbReference type="NCBI Taxonomy" id="230148"/>
    <lineage>
        <taxon>Eukaryota</taxon>
        <taxon>Metazoa</taxon>
        <taxon>Chordata</taxon>
        <taxon>Craniata</taxon>
        <taxon>Vertebrata</taxon>
        <taxon>Euteleostomi</taxon>
        <taxon>Actinopterygii</taxon>
        <taxon>Neopterygii</taxon>
        <taxon>Teleostei</taxon>
        <taxon>Neoteleostei</taxon>
        <taxon>Acanthomorphata</taxon>
        <taxon>Eupercaria</taxon>
        <taxon>Perciformes</taxon>
        <taxon>Cottioidei</taxon>
        <taxon>Cottales</taxon>
        <taxon>Liparidae</taxon>
        <taxon>Liparis</taxon>
    </lineage>
</organism>
<keyword evidence="2" id="KW-0812">Transmembrane</keyword>
<feature type="transmembrane region" description="Helical" evidence="2">
    <location>
        <begin position="132"/>
        <end position="157"/>
    </location>
</feature>
<evidence type="ECO:0000256" key="1">
    <source>
        <dbReference type="SAM" id="MobiDB-lite"/>
    </source>
</evidence>
<feature type="compositionally biased region" description="Polar residues" evidence="1">
    <location>
        <begin position="176"/>
        <end position="185"/>
    </location>
</feature>
<comment type="caution">
    <text evidence="3">The sequence shown here is derived from an EMBL/GenBank/DDBJ whole genome shotgun (WGS) entry which is preliminary data.</text>
</comment>
<evidence type="ECO:0000313" key="4">
    <source>
        <dbReference type="Proteomes" id="UP000314294"/>
    </source>
</evidence>
<protein>
    <submittedName>
        <fullName evidence="3">Uncharacterized protein</fullName>
    </submittedName>
</protein>